<organism evidence="1 2">
    <name type="scientific">Frankliniella occidentalis</name>
    <name type="common">Western flower thrips</name>
    <name type="synonym">Euthrips occidentalis</name>
    <dbReference type="NCBI Taxonomy" id="133901"/>
    <lineage>
        <taxon>Eukaryota</taxon>
        <taxon>Metazoa</taxon>
        <taxon>Ecdysozoa</taxon>
        <taxon>Arthropoda</taxon>
        <taxon>Hexapoda</taxon>
        <taxon>Insecta</taxon>
        <taxon>Pterygota</taxon>
        <taxon>Neoptera</taxon>
        <taxon>Paraneoptera</taxon>
        <taxon>Thysanoptera</taxon>
        <taxon>Terebrantia</taxon>
        <taxon>Thripoidea</taxon>
        <taxon>Thripidae</taxon>
        <taxon>Frankliniella</taxon>
    </lineage>
</organism>
<evidence type="ECO:0000313" key="2">
    <source>
        <dbReference type="RefSeq" id="XP_026290444.2"/>
    </source>
</evidence>
<gene>
    <name evidence="2" type="primary">LOC113215088</name>
</gene>
<dbReference type="AlphaFoldDB" id="A0A6J1TA56"/>
<name>A0A6J1TA56_FRAOC</name>
<dbReference type="GeneID" id="113215088"/>
<proteinExistence type="predicted"/>
<evidence type="ECO:0000313" key="1">
    <source>
        <dbReference type="Proteomes" id="UP000504606"/>
    </source>
</evidence>
<sequence>MERKTEHAYVAVLLLIRQQLMHWNFRRVVSDFEDAIINAFRYVFQIEVQGCYFHSVNAMGNHARLTISIQILHYFPEIKNIVRLCCVLPLLPQHLIQQGFEIIGEMAMEELNIFLYTCFARPYLEYIQYEWLYHATRGPTLSVSGSEHRTNNASESNNRRMKRSIGVHHPNIYHFIRHLVDFEDMALDNFNSLTGAILPNRHRNHESISNDAYIMAITSQLMVNNNPNDEQILTFLISAAVTLEDIFAELFH</sequence>
<dbReference type="OrthoDB" id="10029846at2759"/>
<accession>A0A6J1TA56</accession>
<dbReference type="KEGG" id="foc:113215088"/>
<protein>
    <submittedName>
        <fullName evidence="2">Uncharacterized protein LOC113215088</fullName>
    </submittedName>
</protein>
<keyword evidence="1" id="KW-1185">Reference proteome</keyword>
<reference evidence="2" key="1">
    <citation type="submission" date="2025-08" db="UniProtKB">
        <authorList>
            <consortium name="RefSeq"/>
        </authorList>
    </citation>
    <scope>IDENTIFICATION</scope>
    <source>
        <tissue evidence="2">Whole organism</tissue>
    </source>
</reference>
<dbReference type="RefSeq" id="XP_026290444.2">
    <property type="nucleotide sequence ID" value="XM_026434659.2"/>
</dbReference>
<dbReference type="Proteomes" id="UP000504606">
    <property type="component" value="Unplaced"/>
</dbReference>